<evidence type="ECO:0000256" key="6">
    <source>
        <dbReference type="ARBA" id="ARBA00023267"/>
    </source>
</evidence>
<dbReference type="RefSeq" id="WP_159963511.1">
    <property type="nucleotide sequence ID" value="NZ_APKE01000001.1"/>
</dbReference>
<evidence type="ECO:0000259" key="9">
    <source>
        <dbReference type="PROSITE" id="PS50975"/>
    </source>
</evidence>
<dbReference type="PROSITE" id="PS00867">
    <property type="entry name" value="CPSASE_2"/>
    <property type="match status" value="1"/>
</dbReference>
<dbReference type="FunFam" id="3.30.1490.20:FF:000003">
    <property type="entry name" value="acetyl-CoA carboxylase isoform X1"/>
    <property type="match status" value="1"/>
</dbReference>
<dbReference type="InterPro" id="IPR011053">
    <property type="entry name" value="Single_hybrid_motif"/>
</dbReference>
<dbReference type="EMBL" id="APKE01000001">
    <property type="protein sequence ID" value="KAF0677532.1"/>
    <property type="molecule type" value="Genomic_DNA"/>
</dbReference>
<protein>
    <submittedName>
        <fullName evidence="11">3-methylcrotonoyl-CoA carboxylase alpha subunit</fullName>
        <ecNumber evidence="11">6.4.1.4</ecNumber>
    </submittedName>
</protein>
<dbReference type="InterPro" id="IPR001882">
    <property type="entry name" value="Biotin_BS"/>
</dbReference>
<dbReference type="SUPFAM" id="SSF51246">
    <property type="entry name" value="Rudiment single hybrid motif"/>
    <property type="match status" value="1"/>
</dbReference>
<dbReference type="PANTHER" id="PTHR18866">
    <property type="entry name" value="CARBOXYLASE:PYRUVATE/ACETYL-COA/PROPIONYL-COA CARBOXYLASE"/>
    <property type="match status" value="1"/>
</dbReference>
<dbReference type="InterPro" id="IPR011761">
    <property type="entry name" value="ATP-grasp"/>
</dbReference>
<dbReference type="PROSITE" id="PS50975">
    <property type="entry name" value="ATP_GRASP"/>
    <property type="match status" value="1"/>
</dbReference>
<comment type="cofactor">
    <cofactor evidence="1">
        <name>biotin</name>
        <dbReference type="ChEBI" id="CHEBI:57586"/>
    </cofactor>
</comment>
<name>A0A921TEP6_9RHOB</name>
<evidence type="ECO:0000313" key="11">
    <source>
        <dbReference type="EMBL" id="KAF0677532.1"/>
    </source>
</evidence>
<dbReference type="GO" id="GO:0005524">
    <property type="term" value="F:ATP binding"/>
    <property type="evidence" value="ECO:0007669"/>
    <property type="project" value="UniProtKB-UniRule"/>
</dbReference>
<evidence type="ECO:0000256" key="1">
    <source>
        <dbReference type="ARBA" id="ARBA00001953"/>
    </source>
</evidence>
<dbReference type="Gene3D" id="3.30.700.40">
    <property type="match status" value="1"/>
</dbReference>
<dbReference type="InterPro" id="IPR011764">
    <property type="entry name" value="Biotin_carboxylation_dom"/>
</dbReference>
<dbReference type="FunFam" id="3.30.470.20:FF:000028">
    <property type="entry name" value="Methylcrotonoyl-CoA carboxylase subunit alpha, mitochondrial"/>
    <property type="match status" value="1"/>
</dbReference>
<dbReference type="InterPro" id="IPR050856">
    <property type="entry name" value="Biotin_carboxylase_complex"/>
</dbReference>
<accession>A0A921TEP6</accession>
<feature type="domain" description="Lipoyl-binding" evidence="8">
    <location>
        <begin position="598"/>
        <end position="676"/>
    </location>
</feature>
<dbReference type="AlphaFoldDB" id="A0A921TEP6"/>
<dbReference type="Gene3D" id="2.40.50.100">
    <property type="match status" value="1"/>
</dbReference>
<dbReference type="OrthoDB" id="9763189at2"/>
<dbReference type="SUPFAM" id="SSF56059">
    <property type="entry name" value="Glutathione synthetase ATP-binding domain-like"/>
    <property type="match status" value="1"/>
</dbReference>
<feature type="domain" description="Biotin carboxylation" evidence="10">
    <location>
        <begin position="1"/>
        <end position="457"/>
    </location>
</feature>
<keyword evidence="3 7" id="KW-0547">Nucleotide-binding</keyword>
<keyword evidence="4 7" id="KW-0067">ATP-binding</keyword>
<dbReference type="PROSITE" id="PS00188">
    <property type="entry name" value="BIOTIN"/>
    <property type="match status" value="1"/>
</dbReference>
<dbReference type="Proteomes" id="UP000698242">
    <property type="component" value="Unassembled WGS sequence"/>
</dbReference>
<dbReference type="InterPro" id="IPR005482">
    <property type="entry name" value="Biotin_COase_C"/>
</dbReference>
<sequence>MFTKILIANRGEIACRIIATARRMGLRTVAVHSDANAHDLHVEMAHEAVRIGPAPSAQSYLDGEAIIAAARRSGAQAIHPGYGFLSENPEFVEAVEAAGLVFVGPPASAIRAMGLKDAAKALMERAGVPVVPGYHGADQSPQVLADAADGIGYPVLIKARAGGGGKGMRLVEKAGDFAEALASAQREGQAAFGDPAVLVEKYVTSPRHVEIQVFADGHGNVTHLFERDCSLQRRHQKVIEEAPAPGMTEGVRNAMGRAAVEAARAIGYVGAGTVEFIADGSAGLAEDRFWFMEMNTRLQVEHPVTEAITGLDLVELQLRIAAGAPLPFEQDDLRINGHAFEARLYAEDVPRGFLPATGRLRRLDLPPGAALFERGPVRVDAGVRAGDEISPWYDPMIAKLIVHGADRDTALAALGRALGELRIAGTVTNAAFLRALAAHEGFAAGEVDTGLIARDLAALSHEPAPTPLIVALAGIAALGALPGEPGPSGAGRGSPWQALRGWRLWGMGCQPVSLIAEGEALDLLIALPGPDRYEVTPRGAEGADTLALSLAPGPEGGGAWRVILDDHMSEVVIDRAGDEITVFAEGRAHRFTRRDPLAVVDGAGPGGDHIAAPMPGTVKLLRTEEGAQVAEGDVLVVLEAMKMEHALTAPRAGTVERIMVPEGAQVSDGDILLALAPADPAPLAPGAAGSAAQPPGETG</sequence>
<keyword evidence="2 11" id="KW-0436">Ligase</keyword>
<keyword evidence="5" id="KW-0809">Transit peptide</keyword>
<evidence type="ECO:0000256" key="7">
    <source>
        <dbReference type="PROSITE-ProRule" id="PRU00409"/>
    </source>
</evidence>
<dbReference type="Pfam" id="PF00289">
    <property type="entry name" value="Biotin_carb_N"/>
    <property type="match status" value="1"/>
</dbReference>
<keyword evidence="12" id="KW-1185">Reference proteome</keyword>
<dbReference type="InterPro" id="IPR005481">
    <property type="entry name" value="BC-like_N"/>
</dbReference>
<dbReference type="Pfam" id="PF21139">
    <property type="entry name" value="BT_MCC_alpha"/>
    <property type="match status" value="1"/>
</dbReference>
<gene>
    <name evidence="11" type="primary">mccA</name>
    <name evidence="11" type="ORF">PMES_00037</name>
</gene>
<comment type="caution">
    <text evidence="11">The sequence shown here is derived from an EMBL/GenBank/DDBJ whole genome shotgun (WGS) entry which is preliminary data.</text>
</comment>
<dbReference type="InterPro" id="IPR000089">
    <property type="entry name" value="Biotin_lipoyl"/>
</dbReference>
<evidence type="ECO:0000256" key="4">
    <source>
        <dbReference type="ARBA" id="ARBA00022840"/>
    </source>
</evidence>
<dbReference type="GO" id="GO:0004485">
    <property type="term" value="F:methylcrotonoyl-CoA carboxylase activity"/>
    <property type="evidence" value="ECO:0007669"/>
    <property type="project" value="UniProtKB-EC"/>
</dbReference>
<dbReference type="SUPFAM" id="SSF52440">
    <property type="entry name" value="PreATP-grasp domain"/>
    <property type="match status" value="1"/>
</dbReference>
<dbReference type="InterPro" id="IPR016185">
    <property type="entry name" value="PreATP-grasp_dom_sf"/>
</dbReference>
<dbReference type="InterPro" id="IPR048429">
    <property type="entry name" value="MCC_alpha_BT"/>
</dbReference>
<evidence type="ECO:0000259" key="8">
    <source>
        <dbReference type="PROSITE" id="PS50968"/>
    </source>
</evidence>
<evidence type="ECO:0000259" key="10">
    <source>
        <dbReference type="PROSITE" id="PS50979"/>
    </source>
</evidence>
<dbReference type="GO" id="GO:0046872">
    <property type="term" value="F:metal ion binding"/>
    <property type="evidence" value="ECO:0007669"/>
    <property type="project" value="InterPro"/>
</dbReference>
<dbReference type="InterPro" id="IPR005479">
    <property type="entry name" value="CPAse_ATP-bd"/>
</dbReference>
<dbReference type="PROSITE" id="PS50979">
    <property type="entry name" value="BC"/>
    <property type="match status" value="1"/>
</dbReference>
<evidence type="ECO:0000256" key="2">
    <source>
        <dbReference type="ARBA" id="ARBA00022598"/>
    </source>
</evidence>
<evidence type="ECO:0000256" key="5">
    <source>
        <dbReference type="ARBA" id="ARBA00022946"/>
    </source>
</evidence>
<keyword evidence="6" id="KW-0092">Biotin</keyword>
<dbReference type="Pfam" id="PF02785">
    <property type="entry name" value="Biotin_carb_C"/>
    <property type="match status" value="1"/>
</dbReference>
<dbReference type="PANTHER" id="PTHR18866:SF33">
    <property type="entry name" value="METHYLCROTONOYL-COA CARBOXYLASE SUBUNIT ALPHA, MITOCHONDRIAL-RELATED"/>
    <property type="match status" value="1"/>
</dbReference>
<dbReference type="Pfam" id="PF02786">
    <property type="entry name" value="CPSase_L_D2"/>
    <property type="match status" value="1"/>
</dbReference>
<evidence type="ECO:0000313" key="12">
    <source>
        <dbReference type="Proteomes" id="UP000698242"/>
    </source>
</evidence>
<dbReference type="EC" id="6.4.1.4" evidence="11"/>
<reference evidence="11" key="1">
    <citation type="submission" date="2013-03" db="EMBL/GenBank/DDBJ databases">
        <title>Genome Sequence of the Profundibacterium mesophilum strain KAUST100406-0324T from Red Sea, a novel genus in the family Rhodobacteraceae.</title>
        <authorList>
            <person name="Essack M."/>
            <person name="Alam I."/>
            <person name="Lafi F."/>
            <person name="Alawi W."/>
            <person name="Kamanu F."/>
            <person name="Al-Suwailem A."/>
            <person name="Lee O.O."/>
            <person name="Xu Y."/>
            <person name="Bajic V."/>
            <person name="Qian P.-Y."/>
            <person name="Archer J."/>
        </authorList>
    </citation>
    <scope>NUCLEOTIDE SEQUENCE</scope>
    <source>
        <strain evidence="11">KAUST100406-0324</strain>
    </source>
</reference>
<dbReference type="CDD" id="cd06850">
    <property type="entry name" value="biotinyl_domain"/>
    <property type="match status" value="1"/>
</dbReference>
<dbReference type="FunFam" id="3.40.50.20:FF:000010">
    <property type="entry name" value="Propionyl-CoA carboxylase subunit alpha"/>
    <property type="match status" value="1"/>
</dbReference>
<dbReference type="SUPFAM" id="SSF51230">
    <property type="entry name" value="Single hybrid motif"/>
    <property type="match status" value="1"/>
</dbReference>
<dbReference type="SMART" id="SM00878">
    <property type="entry name" value="Biotin_carb_C"/>
    <property type="match status" value="1"/>
</dbReference>
<organism evidence="11 12">
    <name type="scientific">Profundibacterium mesophilum KAUST100406-0324</name>
    <dbReference type="NCBI Taxonomy" id="1037889"/>
    <lineage>
        <taxon>Bacteria</taxon>
        <taxon>Pseudomonadati</taxon>
        <taxon>Pseudomonadota</taxon>
        <taxon>Alphaproteobacteria</taxon>
        <taxon>Rhodobacterales</taxon>
        <taxon>Roseobacteraceae</taxon>
        <taxon>Profundibacterium</taxon>
    </lineage>
</organism>
<proteinExistence type="predicted"/>
<feature type="domain" description="ATP-grasp" evidence="9">
    <location>
        <begin position="120"/>
        <end position="322"/>
    </location>
</feature>
<dbReference type="FunFam" id="2.40.50.100:FF:000003">
    <property type="entry name" value="Acetyl-CoA carboxylase biotin carboxyl carrier protein"/>
    <property type="match status" value="1"/>
</dbReference>
<dbReference type="Pfam" id="PF00364">
    <property type="entry name" value="Biotin_lipoyl"/>
    <property type="match status" value="1"/>
</dbReference>
<evidence type="ECO:0000256" key="3">
    <source>
        <dbReference type="ARBA" id="ARBA00022741"/>
    </source>
</evidence>
<dbReference type="Gene3D" id="3.30.470.20">
    <property type="entry name" value="ATP-grasp fold, B domain"/>
    <property type="match status" value="1"/>
</dbReference>
<dbReference type="PROSITE" id="PS50968">
    <property type="entry name" value="BIOTINYL_LIPOYL"/>
    <property type="match status" value="1"/>
</dbReference>
<dbReference type="InterPro" id="IPR011054">
    <property type="entry name" value="Rudment_hybrid_motif"/>
</dbReference>